<name>A0A9X4AHY5_9BACI</name>
<dbReference type="EMBL" id="JAMQKC010000048">
    <property type="protein sequence ID" value="MDC3418733.1"/>
    <property type="molecule type" value="Genomic_DNA"/>
</dbReference>
<accession>A0A9X4AHY5</accession>
<dbReference type="RefSeq" id="WP_272447831.1">
    <property type="nucleotide sequence ID" value="NZ_JAMQKC010000048.1"/>
</dbReference>
<sequence length="175" mass="20488">MINIAHVTANESKYFPRLQNESSRTKIAPRAIGYGSMNYHLHNEAMSSVSSAINPFFLKEEIQKHKNIKKLIDISNFGKNWNGYGAQPFTQSLINSVLNLIGNLDRQPKIFPTGRKSIQLEYELTNDDYLEFEIFEDRIEVYKEVGENEKEFEISHNAKIMNRIIHDFYEYKYKS</sequence>
<comment type="caution">
    <text evidence="1">The sequence shown here is derived from an EMBL/GenBank/DDBJ whole genome shotgun (WGS) entry which is preliminary data.</text>
</comment>
<gene>
    <name evidence="1" type="ORF">NC799_18060</name>
</gene>
<evidence type="ECO:0000313" key="1">
    <source>
        <dbReference type="EMBL" id="MDC3418733.1"/>
    </source>
</evidence>
<organism evidence="1 2">
    <name type="scientific">Aquibacillus salsiterrae</name>
    <dbReference type="NCBI Taxonomy" id="2950439"/>
    <lineage>
        <taxon>Bacteria</taxon>
        <taxon>Bacillati</taxon>
        <taxon>Bacillota</taxon>
        <taxon>Bacilli</taxon>
        <taxon>Bacillales</taxon>
        <taxon>Bacillaceae</taxon>
        <taxon>Aquibacillus</taxon>
    </lineage>
</organism>
<dbReference type="Proteomes" id="UP001145069">
    <property type="component" value="Unassembled WGS sequence"/>
</dbReference>
<dbReference type="AlphaFoldDB" id="A0A9X4AHY5"/>
<keyword evidence="2" id="KW-1185">Reference proteome</keyword>
<protein>
    <submittedName>
        <fullName evidence="1">Uncharacterized protein</fullName>
    </submittedName>
</protein>
<proteinExistence type="predicted"/>
<evidence type="ECO:0000313" key="2">
    <source>
        <dbReference type="Proteomes" id="UP001145069"/>
    </source>
</evidence>
<reference evidence="1" key="1">
    <citation type="submission" date="2022-06" db="EMBL/GenBank/DDBJ databases">
        <title>Aquibacillus sp. a new bacterium isolated from soil saline samples.</title>
        <authorList>
            <person name="Galisteo C."/>
            <person name="De La Haba R."/>
            <person name="Sanchez-Porro C."/>
            <person name="Ventosa A."/>
        </authorList>
    </citation>
    <scope>NUCLEOTIDE SEQUENCE</scope>
    <source>
        <strain evidence="1">3ASR75-54</strain>
    </source>
</reference>